<evidence type="ECO:0000256" key="11">
    <source>
        <dbReference type="RuleBase" id="RU003500"/>
    </source>
</evidence>
<evidence type="ECO:0000256" key="5">
    <source>
        <dbReference type="ARBA" id="ARBA00022530"/>
    </source>
</evidence>
<reference evidence="12 13" key="1">
    <citation type="journal article" date="2023" name="Sci. Data">
        <title>Genome assembly of the Korean intertidal mud-creeper Batillaria attramentaria.</title>
        <authorList>
            <person name="Patra A.K."/>
            <person name="Ho P.T."/>
            <person name="Jun S."/>
            <person name="Lee S.J."/>
            <person name="Kim Y."/>
            <person name="Won Y.J."/>
        </authorList>
    </citation>
    <scope>NUCLEOTIDE SEQUENCE [LARGE SCALE GENOMIC DNA]</scope>
    <source>
        <strain evidence="12">Wonlab-2016</strain>
    </source>
</reference>
<dbReference type="InterPro" id="IPR018161">
    <property type="entry name" value="Wnt_CS"/>
</dbReference>
<dbReference type="InterPro" id="IPR005817">
    <property type="entry name" value="Wnt"/>
</dbReference>
<evidence type="ECO:0000313" key="12">
    <source>
        <dbReference type="EMBL" id="KAK7506789.1"/>
    </source>
</evidence>
<evidence type="ECO:0000256" key="3">
    <source>
        <dbReference type="ARBA" id="ARBA00022473"/>
    </source>
</evidence>
<dbReference type="PRINTS" id="PR01893">
    <property type="entry name" value="WNT10PROTEIN"/>
</dbReference>
<dbReference type="Pfam" id="PF00110">
    <property type="entry name" value="wnt"/>
    <property type="match status" value="1"/>
</dbReference>
<dbReference type="InterPro" id="IPR043158">
    <property type="entry name" value="Wnt_C"/>
</dbReference>
<proteinExistence type="inferred from homology"/>
<evidence type="ECO:0000256" key="2">
    <source>
        <dbReference type="ARBA" id="ARBA00005683"/>
    </source>
</evidence>
<keyword evidence="13" id="KW-1185">Reference proteome</keyword>
<keyword evidence="7" id="KW-0732">Signal</keyword>
<accession>A0ABD0M4M6</accession>
<evidence type="ECO:0000256" key="1">
    <source>
        <dbReference type="ARBA" id="ARBA00004498"/>
    </source>
</evidence>
<dbReference type="PANTHER" id="PTHR12027:SF98">
    <property type="entry name" value="PROTEIN WNT"/>
    <property type="match status" value="1"/>
</dbReference>
<comment type="caution">
    <text evidence="12">The sequence shown here is derived from an EMBL/GenBank/DDBJ whole genome shotgun (WGS) entry which is preliminary data.</text>
</comment>
<dbReference type="FunFam" id="3.30.2460.20:FF:000001">
    <property type="entry name" value="Wnt homolog"/>
    <property type="match status" value="1"/>
</dbReference>
<dbReference type="Gene3D" id="3.30.2460.20">
    <property type="match status" value="1"/>
</dbReference>
<evidence type="ECO:0000256" key="10">
    <source>
        <dbReference type="ARBA" id="ARBA00023288"/>
    </source>
</evidence>
<dbReference type="CDD" id="cd19342">
    <property type="entry name" value="Wnt_Wnt10"/>
    <property type="match status" value="1"/>
</dbReference>
<keyword evidence="5" id="KW-0272">Extracellular matrix</keyword>
<comment type="subcellular location">
    <subcellularLocation>
        <location evidence="1 11">Secreted</location>
        <location evidence="1 11">Extracellular space</location>
        <location evidence="1 11">Extracellular matrix</location>
    </subcellularLocation>
</comment>
<keyword evidence="4" id="KW-0964">Secreted</keyword>
<dbReference type="AlphaFoldDB" id="A0ABD0M4M6"/>
<evidence type="ECO:0000256" key="8">
    <source>
        <dbReference type="ARBA" id="ARBA00023157"/>
    </source>
</evidence>
<name>A0ABD0M4M6_9CAEN</name>
<dbReference type="InterPro" id="IPR013302">
    <property type="entry name" value="Wnt10"/>
</dbReference>
<sequence>MDNDILRLNIPKEPQLDPNTVCKTYPELTATQYNLCRKYPDVTASAIQGVQIAIHECQYQLRTHRWNCSSLETKNKNPHSSPLLAKGFKETAFAYAISAAGVTHQVSKACSMGKLKSCGCDMSVLHGHQGHPGGHQGHQSGHQGSHYGHVNKAGPTAVGQTFEWGGCSHNVDFGERYAKRFLDLKEEARDIHSQINLHNNRAGRLAVIRNVRKQCKCHGMSGSCELKTCWKATPEFRQVGKLLKKKFEDATKVDATNSADGRLFKRNGRRPRKMELLYFEKSPNFCEPNPLVDSPGTTGRLCNKSSTGIDNCETLCCGRGYNTLKVKRSERCHCKFYWCCYVECKVCTYNEWVTVCK</sequence>
<protein>
    <recommendedName>
        <fullName evidence="11">Protein Wnt</fullName>
    </recommendedName>
</protein>
<evidence type="ECO:0000313" key="13">
    <source>
        <dbReference type="Proteomes" id="UP001519460"/>
    </source>
</evidence>
<keyword evidence="10" id="KW-0449">Lipoprotein</keyword>
<organism evidence="12 13">
    <name type="scientific">Batillaria attramentaria</name>
    <dbReference type="NCBI Taxonomy" id="370345"/>
    <lineage>
        <taxon>Eukaryota</taxon>
        <taxon>Metazoa</taxon>
        <taxon>Spiralia</taxon>
        <taxon>Lophotrochozoa</taxon>
        <taxon>Mollusca</taxon>
        <taxon>Gastropoda</taxon>
        <taxon>Caenogastropoda</taxon>
        <taxon>Sorbeoconcha</taxon>
        <taxon>Cerithioidea</taxon>
        <taxon>Batillariidae</taxon>
        <taxon>Batillaria</taxon>
    </lineage>
</organism>
<dbReference type="PRINTS" id="PR01349">
    <property type="entry name" value="WNTPROTEIN"/>
</dbReference>
<dbReference type="Proteomes" id="UP001519460">
    <property type="component" value="Unassembled WGS sequence"/>
</dbReference>
<dbReference type="PANTHER" id="PTHR12027">
    <property type="entry name" value="WNT RELATED"/>
    <property type="match status" value="1"/>
</dbReference>
<dbReference type="GO" id="GO:0016055">
    <property type="term" value="P:Wnt signaling pathway"/>
    <property type="evidence" value="ECO:0007669"/>
    <property type="project" value="UniProtKB-KW"/>
</dbReference>
<dbReference type="SMART" id="SM00097">
    <property type="entry name" value="WNT1"/>
    <property type="match status" value="1"/>
</dbReference>
<evidence type="ECO:0000256" key="6">
    <source>
        <dbReference type="ARBA" id="ARBA00022687"/>
    </source>
</evidence>
<keyword evidence="9" id="KW-0325">Glycoprotein</keyword>
<keyword evidence="3 11" id="KW-0217">Developmental protein</keyword>
<gene>
    <name evidence="12" type="ORF">BaRGS_00002264</name>
</gene>
<keyword evidence="6 11" id="KW-0879">Wnt signaling pathway</keyword>
<evidence type="ECO:0000256" key="7">
    <source>
        <dbReference type="ARBA" id="ARBA00022729"/>
    </source>
</evidence>
<dbReference type="PROSITE" id="PS00246">
    <property type="entry name" value="WNT1"/>
    <property type="match status" value="1"/>
</dbReference>
<comment type="function">
    <text evidence="11">Ligand for members of the frizzled family of seven transmembrane receptors.</text>
</comment>
<evidence type="ECO:0000256" key="9">
    <source>
        <dbReference type="ARBA" id="ARBA00023180"/>
    </source>
</evidence>
<keyword evidence="8" id="KW-1015">Disulfide bond</keyword>
<dbReference type="EMBL" id="JACVVK020000006">
    <property type="protein sequence ID" value="KAK7506789.1"/>
    <property type="molecule type" value="Genomic_DNA"/>
</dbReference>
<evidence type="ECO:0000256" key="4">
    <source>
        <dbReference type="ARBA" id="ARBA00022525"/>
    </source>
</evidence>
<comment type="similarity">
    <text evidence="2 11">Belongs to the Wnt family.</text>
</comment>